<dbReference type="PANTHER" id="PTHR30250">
    <property type="entry name" value="PST FAMILY PREDICTED COLANIC ACID TRANSPORTER"/>
    <property type="match status" value="1"/>
</dbReference>
<comment type="caution">
    <text evidence="7">The sequence shown here is derived from an EMBL/GenBank/DDBJ whole genome shotgun (WGS) entry which is preliminary data.</text>
</comment>
<comment type="subcellular location">
    <subcellularLocation>
        <location evidence="1">Cell membrane</location>
        <topology evidence="1">Multi-pass membrane protein</topology>
    </subcellularLocation>
</comment>
<feature type="transmembrane region" description="Helical" evidence="6">
    <location>
        <begin position="338"/>
        <end position="356"/>
    </location>
</feature>
<evidence type="ECO:0000256" key="3">
    <source>
        <dbReference type="ARBA" id="ARBA00022692"/>
    </source>
</evidence>
<dbReference type="PANTHER" id="PTHR30250:SF26">
    <property type="entry name" value="PSMA PROTEIN"/>
    <property type="match status" value="1"/>
</dbReference>
<keyword evidence="2" id="KW-1003">Cell membrane</keyword>
<gene>
    <name evidence="7" type="ORF">KHY36_09160</name>
</gene>
<evidence type="ECO:0000256" key="4">
    <source>
        <dbReference type="ARBA" id="ARBA00022989"/>
    </source>
</evidence>
<dbReference type="AlphaFoldDB" id="A0A943DDW5"/>
<feature type="transmembrane region" description="Helical" evidence="6">
    <location>
        <begin position="159"/>
        <end position="176"/>
    </location>
</feature>
<organism evidence="7 8">
    <name type="scientific">Subdoligranulum variabile</name>
    <dbReference type="NCBI Taxonomy" id="214851"/>
    <lineage>
        <taxon>Bacteria</taxon>
        <taxon>Bacillati</taxon>
        <taxon>Bacillota</taxon>
        <taxon>Clostridia</taxon>
        <taxon>Eubacteriales</taxon>
        <taxon>Oscillospiraceae</taxon>
        <taxon>Subdoligranulum</taxon>
    </lineage>
</organism>
<dbReference type="InterPro" id="IPR050833">
    <property type="entry name" value="Poly_Biosynth_Transport"/>
</dbReference>
<keyword evidence="3 6" id="KW-0812">Transmembrane</keyword>
<feature type="transmembrane region" description="Helical" evidence="6">
    <location>
        <begin position="119"/>
        <end position="139"/>
    </location>
</feature>
<evidence type="ECO:0000256" key="6">
    <source>
        <dbReference type="SAM" id="Phobius"/>
    </source>
</evidence>
<reference evidence="7" key="1">
    <citation type="submission" date="2021-02" db="EMBL/GenBank/DDBJ databases">
        <title>Infant gut strain persistence is associated with maternal origin, phylogeny, and functional potential including surface adhesion and iron acquisition.</title>
        <authorList>
            <person name="Lou Y.C."/>
        </authorList>
    </citation>
    <scope>NUCLEOTIDE SEQUENCE</scope>
    <source>
        <strain evidence="7">L3_101_000M1_dasL3_101_000M1_concoct_87</strain>
    </source>
</reference>
<evidence type="ECO:0000313" key="8">
    <source>
        <dbReference type="Proteomes" id="UP000759273"/>
    </source>
</evidence>
<dbReference type="EMBL" id="JAGZGG010000021">
    <property type="protein sequence ID" value="MBS5332682.1"/>
    <property type="molecule type" value="Genomic_DNA"/>
</dbReference>
<feature type="transmembrane region" description="Helical" evidence="6">
    <location>
        <begin position="376"/>
        <end position="396"/>
    </location>
</feature>
<keyword evidence="5 6" id="KW-0472">Membrane</keyword>
<feature type="transmembrane region" description="Helical" evidence="6">
    <location>
        <begin position="402"/>
        <end position="421"/>
    </location>
</feature>
<proteinExistence type="predicted"/>
<accession>A0A943DDW5</accession>
<evidence type="ECO:0000256" key="2">
    <source>
        <dbReference type="ARBA" id="ARBA00022475"/>
    </source>
</evidence>
<feature type="transmembrane region" description="Helical" evidence="6">
    <location>
        <begin position="433"/>
        <end position="452"/>
    </location>
</feature>
<feature type="transmembrane region" description="Helical" evidence="6">
    <location>
        <begin position="464"/>
        <end position="485"/>
    </location>
</feature>
<dbReference type="GO" id="GO:0005886">
    <property type="term" value="C:plasma membrane"/>
    <property type="evidence" value="ECO:0007669"/>
    <property type="project" value="UniProtKB-SubCell"/>
</dbReference>
<name>A0A943DDW5_9FIRM</name>
<feature type="transmembrane region" description="Helical" evidence="6">
    <location>
        <begin position="309"/>
        <end position="332"/>
    </location>
</feature>
<protein>
    <submittedName>
        <fullName evidence="7">Polysaccharide biosynthesis C-terminal domain-containing protein</fullName>
    </submittedName>
</protein>
<feature type="transmembrane region" description="Helical" evidence="6">
    <location>
        <begin position="52"/>
        <end position="69"/>
    </location>
</feature>
<feature type="transmembrane region" description="Helical" evidence="6">
    <location>
        <begin position="182"/>
        <end position="198"/>
    </location>
</feature>
<evidence type="ECO:0000256" key="5">
    <source>
        <dbReference type="ARBA" id="ARBA00023136"/>
    </source>
</evidence>
<evidence type="ECO:0000256" key="1">
    <source>
        <dbReference type="ARBA" id="ARBA00004651"/>
    </source>
</evidence>
<feature type="transmembrane region" description="Helical" evidence="6">
    <location>
        <begin position="89"/>
        <end position="113"/>
    </location>
</feature>
<evidence type="ECO:0000313" key="7">
    <source>
        <dbReference type="EMBL" id="MBS5332682.1"/>
    </source>
</evidence>
<dbReference type="Proteomes" id="UP000759273">
    <property type="component" value="Unassembled WGS sequence"/>
</dbReference>
<keyword evidence="4 6" id="KW-1133">Transmembrane helix</keyword>
<sequence length="510" mass="57071">MRTKRTLLNMAYALGSSLLLLLLGLVTRRLLVDNFGPQITTASQVVSQLFNFFSIAEFGVGSVISYRLYEQIAAKNEEKISKYMSMYKWAYRVVGMVIAGLALIGAAVLRWIMPDVPAATAYTVYGLNVVSTLCSYFLITRRLMYTCTQQGYRCTQIDFCCNVATSLAKIAVSLWFPNYVLYFSVTIFFNVMANLIIARRFKKDFPYVHDVKVTVNDFKELGIFHDLRYFLVHRLSNTIYGSSDTIVTSRMGGSTQTTFLGNYNTISTSATDLGNKVMDSFAAAIGNIVYDKSAAANDHDKQVFWGMDLFSYLFGSFVATAYFCLFQPFMGAWMGEKWLLPLSFVLVFCLNEYVGWNHRMLGSYRAVLGHFEEDQWFMVASATVNLALSFILFPLYDITGALIATVVAHCIMWAGRIRVVFRQYMCGGLGHYLAVQALHLVTLAACMGGSYALCARMPGGWLGLAPRVLVVLVVPNLLNLAVYGWGKDAAYLRQYGAKVLRKLKRKGDAA</sequence>